<reference evidence="3 4" key="1">
    <citation type="submission" date="2023-07" db="EMBL/GenBank/DDBJ databases">
        <title>Sequencing the genomes of 1000 actinobacteria strains.</title>
        <authorList>
            <person name="Klenk H.-P."/>
        </authorList>
    </citation>
    <scope>NUCLEOTIDE SEQUENCE [LARGE SCALE GENOMIC DNA]</scope>
    <source>
        <strain evidence="3 4">DSM 46740</strain>
    </source>
</reference>
<feature type="domain" description="AB hydrolase-1" evidence="2">
    <location>
        <begin position="39"/>
        <end position="262"/>
    </location>
</feature>
<dbReference type="Gene3D" id="3.40.50.1820">
    <property type="entry name" value="alpha/beta hydrolase"/>
    <property type="match status" value="1"/>
</dbReference>
<dbReference type="EMBL" id="JAUSQU010000001">
    <property type="protein sequence ID" value="MDP9846280.1"/>
    <property type="molecule type" value="Genomic_DNA"/>
</dbReference>
<accession>A0ABT9QHP4</accession>
<evidence type="ECO:0000256" key="1">
    <source>
        <dbReference type="SAM" id="SignalP"/>
    </source>
</evidence>
<feature type="signal peptide" evidence="1">
    <location>
        <begin position="1"/>
        <end position="29"/>
    </location>
</feature>
<evidence type="ECO:0000259" key="2">
    <source>
        <dbReference type="Pfam" id="PF12697"/>
    </source>
</evidence>
<dbReference type="SUPFAM" id="SSF53474">
    <property type="entry name" value="alpha/beta-Hydrolases"/>
    <property type="match status" value="1"/>
</dbReference>
<dbReference type="Pfam" id="PF12697">
    <property type="entry name" value="Abhydrolase_6"/>
    <property type="match status" value="1"/>
</dbReference>
<keyword evidence="1" id="KW-0732">Signal</keyword>
<protein>
    <submittedName>
        <fullName evidence="3">Pimeloyl-ACP methyl ester carboxylesterase</fullName>
    </submittedName>
</protein>
<dbReference type="PANTHER" id="PTHR37017">
    <property type="entry name" value="AB HYDROLASE-1 DOMAIN-CONTAINING PROTEIN-RELATED"/>
    <property type="match status" value="1"/>
</dbReference>
<feature type="chain" id="PRO_5047532471" evidence="1">
    <location>
        <begin position="30"/>
        <end position="272"/>
    </location>
</feature>
<comment type="caution">
    <text evidence="3">The sequence shown here is derived from an EMBL/GenBank/DDBJ whole genome shotgun (WGS) entry which is preliminary data.</text>
</comment>
<dbReference type="InterPro" id="IPR000073">
    <property type="entry name" value="AB_hydrolase_1"/>
</dbReference>
<evidence type="ECO:0000313" key="4">
    <source>
        <dbReference type="Proteomes" id="UP001225356"/>
    </source>
</evidence>
<keyword evidence="4" id="KW-1185">Reference proteome</keyword>
<dbReference type="PANTHER" id="PTHR37017:SF11">
    <property type="entry name" value="ESTERASE_LIPASE_THIOESTERASE DOMAIN-CONTAINING PROTEIN"/>
    <property type="match status" value="1"/>
</dbReference>
<proteinExistence type="predicted"/>
<sequence>MLYLSSASRSAAVALGLAVVTMSATPALAGTAAHSLPTVVLVHGAWADTSSWDGVVTQLQRRGYPVVAAANPLRSLSGDAAYIAGIVKGIRGEVILVGHSYGGTVITNAARDAANVKALVYVAALLPDKGESTETVLDPKKYPGSLIGPDALDQRPYADTAGKGVDMYIKQSSFPKIFAADLPITTARRMAATQRPFAVAAYAGPSGTPAWKKIPAWDVISTKDKAIPPAGQRWMAKRAGAHVVEVNSSHTVQVSHPVTVADTIVEADRRTR</sequence>
<name>A0ABT9QHP4_9ACTN</name>
<organism evidence="3 4">
    <name type="scientific">Streptosporangium lutulentum</name>
    <dbReference type="NCBI Taxonomy" id="1461250"/>
    <lineage>
        <taxon>Bacteria</taxon>
        <taxon>Bacillati</taxon>
        <taxon>Actinomycetota</taxon>
        <taxon>Actinomycetes</taxon>
        <taxon>Streptosporangiales</taxon>
        <taxon>Streptosporangiaceae</taxon>
        <taxon>Streptosporangium</taxon>
    </lineage>
</organism>
<gene>
    <name evidence="3" type="ORF">J2853_005491</name>
</gene>
<evidence type="ECO:0000313" key="3">
    <source>
        <dbReference type="EMBL" id="MDP9846280.1"/>
    </source>
</evidence>
<dbReference type="InterPro" id="IPR029058">
    <property type="entry name" value="AB_hydrolase_fold"/>
</dbReference>
<dbReference type="Proteomes" id="UP001225356">
    <property type="component" value="Unassembled WGS sequence"/>
</dbReference>
<dbReference type="InterPro" id="IPR052897">
    <property type="entry name" value="Sec-Metab_Biosynth_Hydrolase"/>
</dbReference>
<dbReference type="RefSeq" id="WP_307562635.1">
    <property type="nucleotide sequence ID" value="NZ_JAUSQU010000001.1"/>
</dbReference>